<keyword evidence="3" id="KW-0472">Membrane</keyword>
<dbReference type="GO" id="GO:0016616">
    <property type="term" value="F:oxidoreductase activity, acting on the CH-OH group of donors, NAD or NADP as acceptor"/>
    <property type="evidence" value="ECO:0007669"/>
    <property type="project" value="TreeGrafter"/>
</dbReference>
<dbReference type="InterPro" id="IPR057326">
    <property type="entry name" value="KR_dom"/>
</dbReference>
<accession>A0AAV9IRP3</accession>
<reference evidence="5 6" key="1">
    <citation type="submission" date="2022-07" db="EMBL/GenBank/DDBJ databases">
        <title>Genome-wide signatures of adaptation to extreme environments.</title>
        <authorList>
            <person name="Cho C.H."/>
            <person name="Yoon H.S."/>
        </authorList>
    </citation>
    <scope>NUCLEOTIDE SEQUENCE [LARGE SCALE GENOMIC DNA]</scope>
    <source>
        <strain evidence="5 6">DBV 063 E5</strain>
    </source>
</reference>
<dbReference type="GO" id="GO:0048038">
    <property type="term" value="F:quinone binding"/>
    <property type="evidence" value="ECO:0007669"/>
    <property type="project" value="TreeGrafter"/>
</dbReference>
<evidence type="ECO:0000313" key="5">
    <source>
        <dbReference type="EMBL" id="KAK4534751.1"/>
    </source>
</evidence>
<evidence type="ECO:0000313" key="6">
    <source>
        <dbReference type="Proteomes" id="UP001301350"/>
    </source>
</evidence>
<sequence length="310" mass="33015">MLQCRCLHRVERDRGSGPMRARKAVLFGSRSWVSLHNVLLPLLSILIVMSAPVSLIFGATGGIGSHTARMLCQRGHLLALSSRSLPRLRQLNEQLSATGSDVSHEPELLPCDATDATAVDEVFAKAVERFGRVDRVAHCVGSILLRPLHATTDEQFRDTWKMNTWTAFLVLRAACKQMARQKGSANGERGGSVVLCSSAVASHGLPQHEAVAAAKAGVEGMARSAAASYAPQNIRVNCIAPGLTDTPMAKFITDKPAAKRASEGMHALGRIGQPEEVAAALVSLLENPFITGQTLAVDGGLSSLLSQQRA</sequence>
<keyword evidence="6" id="KW-1185">Reference proteome</keyword>
<organism evidence="5 6">
    <name type="scientific">Cyanidium caldarium</name>
    <name type="common">Red alga</name>
    <dbReference type="NCBI Taxonomy" id="2771"/>
    <lineage>
        <taxon>Eukaryota</taxon>
        <taxon>Rhodophyta</taxon>
        <taxon>Bangiophyceae</taxon>
        <taxon>Cyanidiales</taxon>
        <taxon>Cyanidiaceae</taxon>
        <taxon>Cyanidium</taxon>
    </lineage>
</organism>
<dbReference type="AlphaFoldDB" id="A0AAV9IRP3"/>
<comment type="caution">
    <text evidence="5">The sequence shown here is derived from an EMBL/GenBank/DDBJ whole genome shotgun (WGS) entry which is preliminary data.</text>
</comment>
<dbReference type="GO" id="GO:0006633">
    <property type="term" value="P:fatty acid biosynthetic process"/>
    <property type="evidence" value="ECO:0007669"/>
    <property type="project" value="TreeGrafter"/>
</dbReference>
<dbReference type="Gene3D" id="3.40.50.720">
    <property type="entry name" value="NAD(P)-binding Rossmann-like Domain"/>
    <property type="match status" value="1"/>
</dbReference>
<feature type="domain" description="Ketoreductase" evidence="4">
    <location>
        <begin position="52"/>
        <end position="242"/>
    </location>
</feature>
<evidence type="ECO:0000256" key="1">
    <source>
        <dbReference type="ARBA" id="ARBA00006484"/>
    </source>
</evidence>
<evidence type="ECO:0000256" key="3">
    <source>
        <dbReference type="SAM" id="Phobius"/>
    </source>
</evidence>
<dbReference type="InterPro" id="IPR036291">
    <property type="entry name" value="NAD(P)-bd_dom_sf"/>
</dbReference>
<comment type="similarity">
    <text evidence="1">Belongs to the short-chain dehydrogenases/reductases (SDR) family.</text>
</comment>
<dbReference type="SMART" id="SM00822">
    <property type="entry name" value="PKS_KR"/>
    <property type="match status" value="1"/>
</dbReference>
<evidence type="ECO:0000259" key="4">
    <source>
        <dbReference type="SMART" id="SM00822"/>
    </source>
</evidence>
<feature type="transmembrane region" description="Helical" evidence="3">
    <location>
        <begin position="38"/>
        <end position="64"/>
    </location>
</feature>
<dbReference type="Pfam" id="PF13561">
    <property type="entry name" value="adh_short_C2"/>
    <property type="match status" value="1"/>
</dbReference>
<keyword evidence="3" id="KW-0812">Transmembrane</keyword>
<dbReference type="PANTHER" id="PTHR42760">
    <property type="entry name" value="SHORT-CHAIN DEHYDROGENASES/REDUCTASES FAMILY MEMBER"/>
    <property type="match status" value="1"/>
</dbReference>
<dbReference type="FunFam" id="3.40.50.720:FF:000084">
    <property type="entry name" value="Short-chain dehydrogenase reductase"/>
    <property type="match status" value="1"/>
</dbReference>
<name>A0AAV9IRP3_CYACA</name>
<gene>
    <name evidence="5" type="ORF">CDCA_CDCA02G0776</name>
</gene>
<dbReference type="InterPro" id="IPR002347">
    <property type="entry name" value="SDR_fam"/>
</dbReference>
<dbReference type="SUPFAM" id="SSF51735">
    <property type="entry name" value="NAD(P)-binding Rossmann-fold domains"/>
    <property type="match status" value="1"/>
</dbReference>
<dbReference type="CDD" id="cd05233">
    <property type="entry name" value="SDR_c"/>
    <property type="match status" value="1"/>
</dbReference>
<dbReference type="PANTHER" id="PTHR42760:SF133">
    <property type="entry name" value="3-OXOACYL-[ACYL-CARRIER-PROTEIN] REDUCTASE"/>
    <property type="match status" value="1"/>
</dbReference>
<dbReference type="EMBL" id="JANCYW010000002">
    <property type="protein sequence ID" value="KAK4534751.1"/>
    <property type="molecule type" value="Genomic_DNA"/>
</dbReference>
<protein>
    <recommendedName>
        <fullName evidence="4">Ketoreductase domain-containing protein</fullName>
    </recommendedName>
</protein>
<keyword evidence="3" id="KW-1133">Transmembrane helix</keyword>
<keyword evidence="2" id="KW-0560">Oxidoreductase</keyword>
<proteinExistence type="inferred from homology"/>
<evidence type="ECO:0000256" key="2">
    <source>
        <dbReference type="ARBA" id="ARBA00023002"/>
    </source>
</evidence>
<dbReference type="Proteomes" id="UP001301350">
    <property type="component" value="Unassembled WGS sequence"/>
</dbReference>
<dbReference type="PRINTS" id="PR00081">
    <property type="entry name" value="GDHRDH"/>
</dbReference>